<feature type="region of interest" description="Disordered" evidence="1">
    <location>
        <begin position="72"/>
        <end position="97"/>
    </location>
</feature>
<reference evidence="2 3" key="1">
    <citation type="submission" date="2022-12" db="EMBL/GenBank/DDBJ databases">
        <title>Chromosome-level genome of Tegillarca granosa.</title>
        <authorList>
            <person name="Kim J."/>
        </authorList>
    </citation>
    <scope>NUCLEOTIDE SEQUENCE [LARGE SCALE GENOMIC DNA]</scope>
    <source>
        <strain evidence="2">Teg-2019</strain>
        <tissue evidence="2">Adductor muscle</tissue>
    </source>
</reference>
<organism evidence="2 3">
    <name type="scientific">Tegillarca granosa</name>
    <name type="common">Malaysian cockle</name>
    <name type="synonym">Anadara granosa</name>
    <dbReference type="NCBI Taxonomy" id="220873"/>
    <lineage>
        <taxon>Eukaryota</taxon>
        <taxon>Metazoa</taxon>
        <taxon>Spiralia</taxon>
        <taxon>Lophotrochozoa</taxon>
        <taxon>Mollusca</taxon>
        <taxon>Bivalvia</taxon>
        <taxon>Autobranchia</taxon>
        <taxon>Pteriomorphia</taxon>
        <taxon>Arcoida</taxon>
        <taxon>Arcoidea</taxon>
        <taxon>Arcidae</taxon>
        <taxon>Tegillarca</taxon>
    </lineage>
</organism>
<evidence type="ECO:0000313" key="3">
    <source>
        <dbReference type="Proteomes" id="UP001217089"/>
    </source>
</evidence>
<evidence type="ECO:0000256" key="1">
    <source>
        <dbReference type="SAM" id="MobiDB-lite"/>
    </source>
</evidence>
<sequence>MVKNSNLSARQTKFASRRPPFRDDDEISVHTDYQDFDPSKHNPVFYGKMHEAIPVDADPLVEVDASTSHPSCVGYAFTEKPPDTPPPPPTPPPPKEKCTPREYLEIYIFPILLPALEEMLRQAKKEKCLERKRTKFNALDFLTEYLYNPRPPLPLSLLWTEEEAALIIQSHWRGYLVRREPDVQELRQWQREWREENRGIQSRVSDFWEKKMPDWDKPTPNASEDQLNKEDTPITTQSPTKQT</sequence>
<dbReference type="CDD" id="cd22969">
    <property type="entry name" value="DD_IQCK"/>
    <property type="match status" value="1"/>
</dbReference>
<name>A0ABQ9FP50_TEGGR</name>
<dbReference type="PROSITE" id="PS50096">
    <property type="entry name" value="IQ"/>
    <property type="match status" value="1"/>
</dbReference>
<feature type="compositionally biased region" description="Polar residues" evidence="1">
    <location>
        <begin position="233"/>
        <end position="243"/>
    </location>
</feature>
<protein>
    <recommendedName>
        <fullName evidence="4">IQ domain-containing protein K</fullName>
    </recommendedName>
</protein>
<dbReference type="PANTHER" id="PTHR34927">
    <property type="entry name" value="IQ DOMAIN-CONTAINING PROTEIN K"/>
    <property type="match status" value="1"/>
</dbReference>
<dbReference type="Pfam" id="PF00612">
    <property type="entry name" value="IQ"/>
    <property type="match status" value="1"/>
</dbReference>
<feature type="region of interest" description="Disordered" evidence="1">
    <location>
        <begin position="209"/>
        <end position="243"/>
    </location>
</feature>
<feature type="compositionally biased region" description="Pro residues" evidence="1">
    <location>
        <begin position="83"/>
        <end position="93"/>
    </location>
</feature>
<comment type="caution">
    <text evidence="2">The sequence shown here is derived from an EMBL/GenBank/DDBJ whole genome shotgun (WGS) entry which is preliminary data.</text>
</comment>
<dbReference type="Gene3D" id="1.20.5.190">
    <property type="match status" value="1"/>
</dbReference>
<feature type="region of interest" description="Disordered" evidence="1">
    <location>
        <begin position="1"/>
        <end position="25"/>
    </location>
</feature>
<evidence type="ECO:0008006" key="4">
    <source>
        <dbReference type="Google" id="ProtNLM"/>
    </source>
</evidence>
<dbReference type="SMART" id="SM00015">
    <property type="entry name" value="IQ"/>
    <property type="match status" value="1"/>
</dbReference>
<proteinExistence type="predicted"/>
<keyword evidence="3" id="KW-1185">Reference proteome</keyword>
<accession>A0ABQ9FP50</accession>
<dbReference type="InterPro" id="IPR043408">
    <property type="entry name" value="IQCK"/>
</dbReference>
<gene>
    <name evidence="2" type="ORF">KUTeg_003572</name>
</gene>
<dbReference type="Proteomes" id="UP001217089">
    <property type="component" value="Unassembled WGS sequence"/>
</dbReference>
<dbReference type="InterPro" id="IPR000048">
    <property type="entry name" value="IQ_motif_EF-hand-BS"/>
</dbReference>
<dbReference type="EMBL" id="JARBDR010000214">
    <property type="protein sequence ID" value="KAJ8318481.1"/>
    <property type="molecule type" value="Genomic_DNA"/>
</dbReference>
<dbReference type="PANTHER" id="PTHR34927:SF1">
    <property type="entry name" value="IQ DOMAIN-CONTAINING PROTEIN K"/>
    <property type="match status" value="1"/>
</dbReference>
<feature type="compositionally biased region" description="Polar residues" evidence="1">
    <location>
        <begin position="1"/>
        <end position="14"/>
    </location>
</feature>
<evidence type="ECO:0000313" key="2">
    <source>
        <dbReference type="EMBL" id="KAJ8318481.1"/>
    </source>
</evidence>